<organism evidence="3 4">
    <name type="scientific">Pedobacter psychroterrae</name>
    <dbReference type="NCBI Taxonomy" id="2530453"/>
    <lineage>
        <taxon>Bacteria</taxon>
        <taxon>Pseudomonadati</taxon>
        <taxon>Bacteroidota</taxon>
        <taxon>Sphingobacteriia</taxon>
        <taxon>Sphingobacteriales</taxon>
        <taxon>Sphingobacteriaceae</taxon>
        <taxon>Pedobacter</taxon>
    </lineage>
</organism>
<gene>
    <name evidence="3" type="ORF">EZ437_17255</name>
</gene>
<dbReference type="OrthoDB" id="1118217at2"/>
<dbReference type="Gene3D" id="3.40.30.10">
    <property type="entry name" value="Glutaredoxin"/>
    <property type="match status" value="1"/>
</dbReference>
<evidence type="ECO:0000259" key="2">
    <source>
        <dbReference type="PROSITE" id="PS51352"/>
    </source>
</evidence>
<evidence type="ECO:0000313" key="4">
    <source>
        <dbReference type="Proteomes" id="UP000293347"/>
    </source>
</evidence>
<sequence length="436" mass="48520">MKKTLLNIAMAALCLNFAGKAQAQTPTKPATNQAIDVTSKGLQIGQQVPDLSSLAKYKGKLIILDFWATWCSPCVAMIPKLEALQAQFKDKIQIVSVTYQSDKDVSPLLQDLSKGKPTNLVHITGDNTLRNLFPHIYLPHYVWINQQGTVTAITGLDEVSESNITKMITGDNAINLKPKADYHVDYNPKLSLTDPANQGGTTQFSFQSLLTGYKEGRGGGTSRSLMDNGSYKITCINQPLQKLFLHAWSSTKDYYGANRVVLEVNDRKKLISGYSGSEYAEWIKTNGRCYELIVPGSMHEKAAEFMQQDIQRMFPQYFISIAPRTIPCIVLERTSTIDKIKSTANKTQVLIDGKSCLIKGNSLSRLIWKMNTSFFQLSPLPVIDGTGYTGLVDISFSAKMSHLDDINKGLLPYDLQFVKKDREINVLVISDREVSK</sequence>
<dbReference type="RefSeq" id="WP_131597321.1">
    <property type="nucleotide sequence ID" value="NZ_SJSL01000005.1"/>
</dbReference>
<dbReference type="Proteomes" id="UP000293347">
    <property type="component" value="Unassembled WGS sequence"/>
</dbReference>
<dbReference type="SUPFAM" id="SSF52833">
    <property type="entry name" value="Thioredoxin-like"/>
    <property type="match status" value="1"/>
</dbReference>
<dbReference type="PANTHER" id="PTHR42852:SF13">
    <property type="entry name" value="PROTEIN DIPZ"/>
    <property type="match status" value="1"/>
</dbReference>
<evidence type="ECO:0000256" key="1">
    <source>
        <dbReference type="SAM" id="SignalP"/>
    </source>
</evidence>
<evidence type="ECO:0000313" key="3">
    <source>
        <dbReference type="EMBL" id="TCC99986.1"/>
    </source>
</evidence>
<keyword evidence="4" id="KW-1185">Reference proteome</keyword>
<dbReference type="Pfam" id="PF00085">
    <property type="entry name" value="Thioredoxin"/>
    <property type="match status" value="1"/>
</dbReference>
<dbReference type="PANTHER" id="PTHR42852">
    <property type="entry name" value="THIOL:DISULFIDE INTERCHANGE PROTEIN DSBE"/>
    <property type="match status" value="1"/>
</dbReference>
<accession>A0A4V2MKY6</accession>
<comment type="caution">
    <text evidence="3">The sequence shown here is derived from an EMBL/GenBank/DDBJ whole genome shotgun (WGS) entry which is preliminary data.</text>
</comment>
<proteinExistence type="predicted"/>
<name>A0A4V2MKY6_9SPHI</name>
<dbReference type="CDD" id="cd02966">
    <property type="entry name" value="TlpA_like_family"/>
    <property type="match status" value="1"/>
</dbReference>
<reference evidence="3 4" key="1">
    <citation type="submission" date="2019-02" db="EMBL/GenBank/DDBJ databases">
        <title>Pedobacter sp. RP-1-14 sp. nov., isolated from Arctic soil.</title>
        <authorList>
            <person name="Dahal R.H."/>
        </authorList>
    </citation>
    <scope>NUCLEOTIDE SEQUENCE [LARGE SCALE GENOMIC DNA]</scope>
    <source>
        <strain evidence="3 4">RP-1-14</strain>
    </source>
</reference>
<dbReference type="PROSITE" id="PS51352">
    <property type="entry name" value="THIOREDOXIN_2"/>
    <property type="match status" value="1"/>
</dbReference>
<dbReference type="InterPro" id="IPR050553">
    <property type="entry name" value="Thioredoxin_ResA/DsbE_sf"/>
</dbReference>
<keyword evidence="1" id="KW-0732">Signal</keyword>
<feature type="chain" id="PRO_5020681359" evidence="1">
    <location>
        <begin position="24"/>
        <end position="436"/>
    </location>
</feature>
<dbReference type="InterPro" id="IPR013766">
    <property type="entry name" value="Thioredoxin_domain"/>
</dbReference>
<feature type="signal peptide" evidence="1">
    <location>
        <begin position="1"/>
        <end position="23"/>
    </location>
</feature>
<protein>
    <submittedName>
        <fullName evidence="3">TlpA family protein disulfide reductase</fullName>
    </submittedName>
</protein>
<dbReference type="InterPro" id="IPR036249">
    <property type="entry name" value="Thioredoxin-like_sf"/>
</dbReference>
<dbReference type="AlphaFoldDB" id="A0A4V2MKY6"/>
<dbReference type="EMBL" id="SJSL01000005">
    <property type="protein sequence ID" value="TCC99986.1"/>
    <property type="molecule type" value="Genomic_DNA"/>
</dbReference>
<feature type="domain" description="Thioredoxin" evidence="2">
    <location>
        <begin position="28"/>
        <end position="179"/>
    </location>
</feature>